<dbReference type="InterPro" id="IPR009684">
    <property type="entry name" value="Latexin"/>
</dbReference>
<sequence length="301" mass="33516">MSWFVYVAVTLLSLVQGNPTVRSSQQQAPPAAGQSIGYVQQQQSTLQYNKMESKPALTPAETMPVEELDPSHYPARRAAHVAQHYLNTQHGSPFKLLGVDRVVSATLEKIAGVGMKYFVVFALKEMITNEPMGQCSTEVLYPIGEEQAPPQVQCSCDGLLQIDTKAHEEALYQQLKASDSLVSGHNIPDSYGFIAPEMKPFWHLGGVASSFVMLKESNESTLYNMAQVVNVTQQESQDKELTFQYHVLLHEMVSQEIIHWKLLVSWCPAEGVRVLQTEWQPKCHHCVAPPSNTTLTLYSPS</sequence>
<feature type="domain" description="Cystatin LXN-type" evidence="6">
    <location>
        <begin position="183"/>
        <end position="292"/>
    </location>
</feature>
<protein>
    <recommendedName>
        <fullName evidence="6">Cystatin LXN-type domain-containing protein</fullName>
    </recommendedName>
</protein>
<dbReference type="Proteomes" id="UP001046870">
    <property type="component" value="Chromosome 9"/>
</dbReference>
<dbReference type="GO" id="GO:0005615">
    <property type="term" value="C:extracellular space"/>
    <property type="evidence" value="ECO:0007669"/>
    <property type="project" value="TreeGrafter"/>
</dbReference>
<dbReference type="FunFam" id="3.10.450.10:FF:000007">
    <property type="entry name" value="latexin"/>
    <property type="match status" value="1"/>
</dbReference>
<dbReference type="PANTHER" id="PTHR28591:SF1">
    <property type="entry name" value="LATEXIN"/>
    <property type="match status" value="1"/>
</dbReference>
<proteinExistence type="inferred from homology"/>
<comment type="similarity">
    <text evidence="1 4">Belongs to the protease inhibitor I47 (latexin) family.</text>
</comment>
<name>A0A9D3T8C3_MEGAT</name>
<gene>
    <name evidence="7" type="ORF">MATL_G00120680</name>
</gene>
<evidence type="ECO:0000313" key="8">
    <source>
        <dbReference type="Proteomes" id="UP001046870"/>
    </source>
</evidence>
<keyword evidence="5" id="KW-0732">Signal</keyword>
<dbReference type="OrthoDB" id="8898327at2759"/>
<evidence type="ECO:0000256" key="4">
    <source>
        <dbReference type="PROSITE-ProRule" id="PRU01377"/>
    </source>
</evidence>
<keyword evidence="8" id="KW-1185">Reference proteome</keyword>
<dbReference type="Pfam" id="PF06907">
    <property type="entry name" value="LXN"/>
    <property type="match status" value="1"/>
</dbReference>
<accession>A0A9D3T8C3</accession>
<dbReference type="EMBL" id="JAFDVH010000009">
    <property type="protein sequence ID" value="KAG7471088.1"/>
    <property type="molecule type" value="Genomic_DNA"/>
</dbReference>
<evidence type="ECO:0000259" key="6">
    <source>
        <dbReference type="PROSITE" id="PS52033"/>
    </source>
</evidence>
<dbReference type="PROSITE" id="PS52033">
    <property type="entry name" value="CYSTATIN_LXN"/>
    <property type="match status" value="2"/>
</dbReference>
<keyword evidence="2 4" id="KW-0646">Protease inhibitor</keyword>
<feature type="chain" id="PRO_5039457792" description="Cystatin LXN-type domain-containing protein" evidence="5">
    <location>
        <begin position="18"/>
        <end position="301"/>
    </location>
</feature>
<keyword evidence="3" id="KW-0677">Repeat</keyword>
<evidence type="ECO:0000256" key="1">
    <source>
        <dbReference type="ARBA" id="ARBA00010083"/>
    </source>
</evidence>
<evidence type="ECO:0000256" key="2">
    <source>
        <dbReference type="ARBA" id="ARBA00022690"/>
    </source>
</evidence>
<dbReference type="AlphaFoldDB" id="A0A9D3T8C3"/>
<organism evidence="7 8">
    <name type="scientific">Megalops atlanticus</name>
    <name type="common">Tarpon</name>
    <name type="synonym">Clupea gigantea</name>
    <dbReference type="NCBI Taxonomy" id="7932"/>
    <lineage>
        <taxon>Eukaryota</taxon>
        <taxon>Metazoa</taxon>
        <taxon>Chordata</taxon>
        <taxon>Craniata</taxon>
        <taxon>Vertebrata</taxon>
        <taxon>Euteleostomi</taxon>
        <taxon>Actinopterygii</taxon>
        <taxon>Neopterygii</taxon>
        <taxon>Teleostei</taxon>
        <taxon>Elopiformes</taxon>
        <taxon>Megalopidae</taxon>
        <taxon>Megalops</taxon>
    </lineage>
</organism>
<dbReference type="Gene3D" id="3.10.450.10">
    <property type="match status" value="2"/>
</dbReference>
<dbReference type="PANTHER" id="PTHR28591">
    <property type="entry name" value="LATEXIN"/>
    <property type="match status" value="1"/>
</dbReference>
<evidence type="ECO:0000256" key="5">
    <source>
        <dbReference type="SAM" id="SignalP"/>
    </source>
</evidence>
<reference evidence="7" key="1">
    <citation type="submission" date="2021-01" db="EMBL/GenBank/DDBJ databases">
        <authorList>
            <person name="Zahm M."/>
            <person name="Roques C."/>
            <person name="Cabau C."/>
            <person name="Klopp C."/>
            <person name="Donnadieu C."/>
            <person name="Jouanno E."/>
            <person name="Lampietro C."/>
            <person name="Louis A."/>
            <person name="Herpin A."/>
            <person name="Echchiki A."/>
            <person name="Berthelot C."/>
            <person name="Parey E."/>
            <person name="Roest-Crollius H."/>
            <person name="Braasch I."/>
            <person name="Postlethwait J."/>
            <person name="Bobe J."/>
            <person name="Montfort J."/>
            <person name="Bouchez O."/>
            <person name="Begum T."/>
            <person name="Mejri S."/>
            <person name="Adams A."/>
            <person name="Chen W.-J."/>
            <person name="Guiguen Y."/>
        </authorList>
    </citation>
    <scope>NUCLEOTIDE SEQUENCE</scope>
    <source>
        <strain evidence="7">YG-15Mar2019-1</strain>
        <tissue evidence="7">Brain</tissue>
    </source>
</reference>
<dbReference type="GO" id="GO:0008191">
    <property type="term" value="F:metalloendopeptidase inhibitor activity"/>
    <property type="evidence" value="ECO:0007669"/>
    <property type="project" value="UniProtKB-UniRule"/>
</dbReference>
<feature type="domain" description="Cystatin LXN-type" evidence="6">
    <location>
        <begin position="64"/>
        <end position="164"/>
    </location>
</feature>
<dbReference type="InterPro" id="IPR049897">
    <property type="entry name" value="CYSTATIN_LXN"/>
</dbReference>
<comment type="caution">
    <text evidence="7">The sequence shown here is derived from an EMBL/GenBank/DDBJ whole genome shotgun (WGS) entry which is preliminary data.</text>
</comment>
<evidence type="ECO:0000256" key="3">
    <source>
        <dbReference type="ARBA" id="ARBA00022737"/>
    </source>
</evidence>
<dbReference type="SUPFAM" id="SSF54403">
    <property type="entry name" value="Cystatin/monellin"/>
    <property type="match status" value="2"/>
</dbReference>
<feature type="signal peptide" evidence="5">
    <location>
        <begin position="1"/>
        <end position="17"/>
    </location>
</feature>
<dbReference type="InterPro" id="IPR046350">
    <property type="entry name" value="Cystatin_sf"/>
</dbReference>
<evidence type="ECO:0000313" key="7">
    <source>
        <dbReference type="EMBL" id="KAG7471088.1"/>
    </source>
</evidence>